<dbReference type="Gene3D" id="1.10.3060.10">
    <property type="entry name" value="Helical scaffold and wing domains of SecA"/>
    <property type="match status" value="2"/>
</dbReference>
<feature type="binding site" evidence="15">
    <location>
        <position position="91"/>
    </location>
    <ligand>
        <name>ATP</name>
        <dbReference type="ChEBI" id="CHEBI:30616"/>
    </ligand>
</feature>
<proteinExistence type="inferred from homology"/>
<dbReference type="Pfam" id="PF01043">
    <property type="entry name" value="SecA_PP_bind"/>
    <property type="match status" value="1"/>
</dbReference>
<comment type="catalytic activity">
    <reaction evidence="15">
        <text>ATP + H2O + cellular proteinSide 1 = ADP + phosphate + cellular proteinSide 2.</text>
        <dbReference type="EC" id="7.4.2.8"/>
    </reaction>
</comment>
<dbReference type="InterPro" id="IPR011130">
    <property type="entry name" value="SecA_preprotein_X-link_dom"/>
</dbReference>
<gene>
    <name evidence="15 22" type="primary">secA</name>
    <name evidence="22" type="ORF">QJ522_10970</name>
</gene>
<feature type="binding site" evidence="15">
    <location>
        <begin position="109"/>
        <end position="113"/>
    </location>
    <ligand>
        <name>ATP</name>
        <dbReference type="ChEBI" id="CHEBI:30616"/>
    </ligand>
</feature>
<evidence type="ECO:0000256" key="10">
    <source>
        <dbReference type="ARBA" id="ARBA00022840"/>
    </source>
</evidence>
<dbReference type="SUPFAM" id="SSF81767">
    <property type="entry name" value="Pre-protein crosslinking domain of SecA"/>
    <property type="match status" value="1"/>
</dbReference>
<evidence type="ECO:0000256" key="6">
    <source>
        <dbReference type="ARBA" id="ARBA00022490"/>
    </source>
</evidence>
<evidence type="ECO:0000313" key="23">
    <source>
        <dbReference type="Proteomes" id="UP001431776"/>
    </source>
</evidence>
<evidence type="ECO:0000259" key="20">
    <source>
        <dbReference type="PROSITE" id="PS51194"/>
    </source>
</evidence>
<dbReference type="InterPro" id="IPR011115">
    <property type="entry name" value="SecA_DEAD"/>
</dbReference>
<evidence type="ECO:0000256" key="9">
    <source>
        <dbReference type="ARBA" id="ARBA00022833"/>
    </source>
</evidence>
<dbReference type="HAMAP" id="MF_01382">
    <property type="entry name" value="SecA"/>
    <property type="match status" value="1"/>
</dbReference>
<comment type="function">
    <text evidence="15">Part of the Sec protein translocase complex. Interacts with the SecYEG preprotein conducting channel. Has a central role in coupling the hydrolysis of ATP to the transfer of proteins into and across the cell membrane, serving as an ATP-driven molecular motor driving the stepwise translocation of polypeptide chains across the membrane.</text>
</comment>
<dbReference type="GO" id="GO:0046872">
    <property type="term" value="F:metal ion binding"/>
    <property type="evidence" value="ECO:0007669"/>
    <property type="project" value="UniProtKB-KW"/>
</dbReference>
<feature type="compositionally biased region" description="Basic residues" evidence="18">
    <location>
        <begin position="1152"/>
        <end position="1162"/>
    </location>
</feature>
<dbReference type="NCBIfam" id="TIGR00963">
    <property type="entry name" value="secA"/>
    <property type="match status" value="1"/>
</dbReference>
<dbReference type="RefSeq" id="WP_349244971.1">
    <property type="nucleotide sequence ID" value="NZ_JASCXX010000011.1"/>
</dbReference>
<dbReference type="InterPro" id="IPR011116">
    <property type="entry name" value="SecA_Wing/Scaffold"/>
</dbReference>
<dbReference type="InterPro" id="IPR014001">
    <property type="entry name" value="Helicase_ATP-bd"/>
</dbReference>
<dbReference type="GO" id="GO:0031522">
    <property type="term" value="C:cell envelope Sec protein transport complex"/>
    <property type="evidence" value="ECO:0007669"/>
    <property type="project" value="TreeGrafter"/>
</dbReference>
<evidence type="ECO:0000256" key="4">
    <source>
        <dbReference type="ARBA" id="ARBA00022448"/>
    </source>
</evidence>
<evidence type="ECO:0000256" key="16">
    <source>
        <dbReference type="RuleBase" id="RU003874"/>
    </source>
</evidence>
<evidence type="ECO:0000259" key="21">
    <source>
        <dbReference type="PROSITE" id="PS51196"/>
    </source>
</evidence>
<dbReference type="CDD" id="cd17928">
    <property type="entry name" value="DEXDc_SecA"/>
    <property type="match status" value="1"/>
</dbReference>
<evidence type="ECO:0000256" key="13">
    <source>
        <dbReference type="ARBA" id="ARBA00023010"/>
    </source>
</evidence>
<feature type="region of interest" description="Disordered" evidence="18">
    <location>
        <begin position="1117"/>
        <end position="1162"/>
    </location>
</feature>
<feature type="domain" description="Helicase ATP-binding" evidence="19">
    <location>
        <begin position="93"/>
        <end position="253"/>
    </location>
</feature>
<dbReference type="PROSITE" id="PS51192">
    <property type="entry name" value="HELICASE_ATP_BIND_1"/>
    <property type="match status" value="1"/>
</dbReference>
<accession>A0AAW6TVG0</accession>
<feature type="domain" description="Helicase C-terminal" evidence="20">
    <location>
        <begin position="480"/>
        <end position="666"/>
    </location>
</feature>
<dbReference type="CDD" id="cd18803">
    <property type="entry name" value="SF2_C_secA"/>
    <property type="match status" value="1"/>
</dbReference>
<dbReference type="Pfam" id="PF07516">
    <property type="entry name" value="SecA_SW"/>
    <property type="match status" value="2"/>
</dbReference>
<dbReference type="Pfam" id="PF21090">
    <property type="entry name" value="P-loop_SecA"/>
    <property type="match status" value="2"/>
</dbReference>
<keyword evidence="8 15" id="KW-0547">Nucleotide-binding</keyword>
<dbReference type="PANTHER" id="PTHR30612:SF0">
    <property type="entry name" value="CHLOROPLAST PROTEIN-TRANSPORTING ATPASE"/>
    <property type="match status" value="1"/>
</dbReference>
<evidence type="ECO:0000256" key="1">
    <source>
        <dbReference type="ARBA" id="ARBA00001947"/>
    </source>
</evidence>
<keyword evidence="23" id="KW-1185">Reference proteome</keyword>
<dbReference type="PROSITE" id="PS51196">
    <property type="entry name" value="SECA_MOTOR_DEAD"/>
    <property type="match status" value="1"/>
</dbReference>
<keyword evidence="13 15" id="KW-0811">Translocation</keyword>
<feature type="domain" description="SecA family profile" evidence="21">
    <location>
        <begin position="7"/>
        <end position="650"/>
    </location>
</feature>
<dbReference type="SMART" id="SM00957">
    <property type="entry name" value="SecA_DEAD"/>
    <property type="match status" value="1"/>
</dbReference>
<dbReference type="GO" id="GO:0043952">
    <property type="term" value="P:protein transport by the Sec complex"/>
    <property type="evidence" value="ECO:0007669"/>
    <property type="project" value="TreeGrafter"/>
</dbReference>
<keyword evidence="5 15" id="KW-1003">Cell membrane</keyword>
<dbReference type="Gene3D" id="3.90.1440.10">
    <property type="entry name" value="SecA, preprotein cross-linking domain"/>
    <property type="match status" value="1"/>
</dbReference>
<dbReference type="PRINTS" id="PR00906">
    <property type="entry name" value="SECA"/>
</dbReference>
<evidence type="ECO:0000256" key="8">
    <source>
        <dbReference type="ARBA" id="ARBA00022741"/>
    </source>
</evidence>
<dbReference type="SMART" id="SM00958">
    <property type="entry name" value="SecA_PP_bind"/>
    <property type="match status" value="1"/>
</dbReference>
<dbReference type="InterPro" id="IPR004027">
    <property type="entry name" value="SEC_C_motif"/>
</dbReference>
<dbReference type="InterPro" id="IPR036670">
    <property type="entry name" value="SecA_X-link_sf"/>
</dbReference>
<dbReference type="InterPro" id="IPR036266">
    <property type="entry name" value="SecA_Wing/Scaffold_sf"/>
</dbReference>
<keyword evidence="14 15" id="KW-0472">Membrane</keyword>
<dbReference type="InterPro" id="IPR044722">
    <property type="entry name" value="SecA_SF2_C"/>
</dbReference>
<dbReference type="InterPro" id="IPR027417">
    <property type="entry name" value="P-loop_NTPase"/>
</dbReference>
<dbReference type="InterPro" id="IPR020937">
    <property type="entry name" value="SecA_CS"/>
</dbReference>
<dbReference type="GO" id="GO:0006605">
    <property type="term" value="P:protein targeting"/>
    <property type="evidence" value="ECO:0007669"/>
    <property type="project" value="UniProtKB-UniRule"/>
</dbReference>
<comment type="subcellular location">
    <subcellularLocation>
        <location evidence="15">Cell membrane</location>
        <topology evidence="15">Peripheral membrane protein</topology>
        <orientation evidence="15">Cytoplasmic side</orientation>
    </subcellularLocation>
    <subcellularLocation>
        <location evidence="15">Cytoplasm</location>
    </subcellularLocation>
    <subcellularLocation>
        <location evidence="2">Membrane</location>
        <topology evidence="2">Peripheral membrane protein</topology>
    </subcellularLocation>
    <text evidence="15">Distribution is 50-50.</text>
</comment>
<evidence type="ECO:0000256" key="2">
    <source>
        <dbReference type="ARBA" id="ARBA00004170"/>
    </source>
</evidence>
<keyword evidence="9" id="KW-0862">Zinc</keyword>
<evidence type="ECO:0000256" key="18">
    <source>
        <dbReference type="SAM" id="MobiDB-lite"/>
    </source>
</evidence>
<protein>
    <recommendedName>
        <fullName evidence="15 16">Protein translocase subunit SecA</fullName>
        <ecNumber evidence="15">7.4.2.8</ecNumber>
    </recommendedName>
</protein>
<feature type="binding site" evidence="15">
    <location>
        <position position="572"/>
    </location>
    <ligand>
        <name>ATP</name>
        <dbReference type="ChEBI" id="CHEBI:30616"/>
    </ligand>
</feature>
<evidence type="ECO:0000259" key="19">
    <source>
        <dbReference type="PROSITE" id="PS51192"/>
    </source>
</evidence>
<keyword evidence="7" id="KW-0479">Metal-binding</keyword>
<dbReference type="GO" id="GO:0008564">
    <property type="term" value="F:protein-exporting ATPase activity"/>
    <property type="evidence" value="ECO:0007669"/>
    <property type="project" value="UniProtKB-EC"/>
</dbReference>
<feature type="compositionally biased region" description="Low complexity" evidence="18">
    <location>
        <begin position="1117"/>
        <end position="1127"/>
    </location>
</feature>
<dbReference type="EMBL" id="JASCXX010000011">
    <property type="protein sequence ID" value="MDI6449565.1"/>
    <property type="molecule type" value="Genomic_DNA"/>
</dbReference>
<dbReference type="Proteomes" id="UP001431776">
    <property type="component" value="Unassembled WGS sequence"/>
</dbReference>
<keyword evidence="12 15" id="KW-1278">Translocase</keyword>
<dbReference type="Pfam" id="PF02810">
    <property type="entry name" value="SEC-C"/>
    <property type="match status" value="1"/>
</dbReference>
<dbReference type="InterPro" id="IPR014018">
    <property type="entry name" value="SecA_motor_DEAD"/>
</dbReference>
<evidence type="ECO:0000256" key="17">
    <source>
        <dbReference type="SAM" id="Coils"/>
    </source>
</evidence>
<evidence type="ECO:0000256" key="12">
    <source>
        <dbReference type="ARBA" id="ARBA00022967"/>
    </source>
</evidence>
<dbReference type="Pfam" id="PF07517">
    <property type="entry name" value="SecA_DEAD"/>
    <property type="match status" value="1"/>
</dbReference>
<keyword evidence="4 15" id="KW-0813">Transport</keyword>
<sequence length="1162" mass="131831">MAFEKVSRVLLKIFGSRNERLVKSYKGMVERANAFEDAIRQLDDAALKAKTAEFKAALAAGADPDDILPEAFAVVRETARRTVEMRHFDVQLIGGNVLFDGKIAEMATGEGKTLVATLAAYLVHLTGRHVHLVTVNDYLAKRDAEWMAPVYNALGMTVGAIQADMDSAGQERKETYLCDVTYGTNNEFGFDYLRDNMKTSLEQMVQGWLQYAIVDEVDSILIDEARTPLIISGPAFDDVTRYKKADQIARQLLALQGGYTRTKAQIDAAERRIANAQGELSEAKKDKDNKRIEKAQQAIRKAQEEIEAAQARLAEATQYFEVEFDRKQVRMTDEGEKAAQDIAGMGSFYTGTNIDWPHLLQQSLRAHVVFEKEKDYVVMDGKVVIVDEFTGRLMQGRQWSDGLHQAVEAKEGVTVKEESQTLATITLQNFFKLYDDIAGMTGTAATEADEFMKIYKLDVVVIPTNKPCIRDDRQDVIYKSLAEKFNAIAEEIYEISAAGRPVLVGTISIEKSELLSTALTKRHGLDHEVLNAKQHAREAQIVLKAGHQHKAHDGTMRGNVTIATNMAGRGTDIKLGPGVADIGGLHILGTERHEARRIDNQLRGRAGRQGDAGSSQFFLSFDDDLMRVFAPEWTVKALSWIGWEEGQPIYHGRISKGIEKAQKKVEERNFEIRKSLLEYDEVMDHQRKIFYSRRRQVLEGRNLKAMIEEMIDHTITSHCSSILDKEYPFRCMLEWARANFDVELKISDVAEAEPLDVEALIKNRAKDAARSNISLSLGEYLEDYSDPSTWDVAGLTKWAMSAFKVNLSASKVKNLSPEEIEEQLVAAAAEQVDKRDCSPLAEFLRDDFAVRRLAEWARAKFDLKLDVERLKELNAKQARDLMLGETAEKYRRREIEYPVEFAMSMAYGSQGANVYGFESLAQWASKKYNADLSAEWLQNAKPREVQEQLLQLSESYNDGKLDQELADKIGHLNLEELTRWVNERFEASLEPEDLGQDEEREECLRTTAHRFLRRELADLERYVLVQVYDSTWKDHLYAMDHLKDSIWTRSFAEKDPKVEYKREGYRMFNEMLESIEDRVTDIIFRVHLEAGTRARSVWNVSQTTHDEVGQFAMAERQRAAAQAPQGEQKVKQIRLEQPKVGRNDPCPCGSGKKYKKCHGQDA</sequence>
<dbReference type="GO" id="GO:0005886">
    <property type="term" value="C:plasma membrane"/>
    <property type="evidence" value="ECO:0007669"/>
    <property type="project" value="UniProtKB-SubCell"/>
</dbReference>
<comment type="caution">
    <text evidence="22">The sequence shown here is derived from an EMBL/GenBank/DDBJ whole genome shotgun (WGS) entry which is preliminary data.</text>
</comment>
<feature type="coiled-coil region" evidence="17">
    <location>
        <begin position="259"/>
        <end position="319"/>
    </location>
</feature>
<reference evidence="22" key="1">
    <citation type="submission" date="2023-05" db="EMBL/GenBank/DDBJ databases">
        <title>Anaerotaeda fermentans gen. nov., sp. nov., a novel anaerobic planctomycete of the new family within the order Sedimentisphaerales isolated from Taman Peninsula, Russia.</title>
        <authorList>
            <person name="Khomyakova M.A."/>
            <person name="Merkel A.Y."/>
            <person name="Slobodkin A.I."/>
        </authorList>
    </citation>
    <scope>NUCLEOTIDE SEQUENCE</scope>
    <source>
        <strain evidence="22">M17dextr</strain>
    </source>
</reference>
<dbReference type="AlphaFoldDB" id="A0AAW6TVG0"/>
<evidence type="ECO:0000313" key="22">
    <source>
        <dbReference type="EMBL" id="MDI6449565.1"/>
    </source>
</evidence>
<keyword evidence="10 15" id="KW-0067">ATP-binding</keyword>
<organism evidence="22 23">
    <name type="scientific">Anaerobaca lacustris</name>
    <dbReference type="NCBI Taxonomy" id="3044600"/>
    <lineage>
        <taxon>Bacteria</taxon>
        <taxon>Pseudomonadati</taxon>
        <taxon>Planctomycetota</taxon>
        <taxon>Phycisphaerae</taxon>
        <taxon>Sedimentisphaerales</taxon>
        <taxon>Anaerobacaceae</taxon>
        <taxon>Anaerobaca</taxon>
    </lineage>
</organism>
<dbReference type="PROSITE" id="PS01312">
    <property type="entry name" value="SECA"/>
    <property type="match status" value="1"/>
</dbReference>
<feature type="compositionally biased region" description="Basic and acidic residues" evidence="18">
    <location>
        <begin position="1128"/>
        <end position="1142"/>
    </location>
</feature>
<evidence type="ECO:0000256" key="7">
    <source>
        <dbReference type="ARBA" id="ARBA00022723"/>
    </source>
</evidence>
<dbReference type="SUPFAM" id="SSF81886">
    <property type="entry name" value="Helical scaffold and wing domains of SecA"/>
    <property type="match status" value="2"/>
</dbReference>
<comment type="cofactor">
    <cofactor evidence="1">
        <name>Zn(2+)</name>
        <dbReference type="ChEBI" id="CHEBI:29105"/>
    </cofactor>
</comment>
<dbReference type="GO" id="GO:0017038">
    <property type="term" value="P:protein import"/>
    <property type="evidence" value="ECO:0007669"/>
    <property type="project" value="InterPro"/>
</dbReference>
<dbReference type="GO" id="GO:0005524">
    <property type="term" value="F:ATP binding"/>
    <property type="evidence" value="ECO:0007669"/>
    <property type="project" value="UniProtKB-UniRule"/>
</dbReference>
<dbReference type="GO" id="GO:0065002">
    <property type="term" value="P:intracellular protein transmembrane transport"/>
    <property type="evidence" value="ECO:0007669"/>
    <property type="project" value="UniProtKB-UniRule"/>
</dbReference>
<dbReference type="SUPFAM" id="SSF52540">
    <property type="entry name" value="P-loop containing nucleoside triphosphate hydrolases"/>
    <property type="match status" value="2"/>
</dbReference>
<keyword evidence="11 15" id="KW-0653">Protein transport</keyword>
<dbReference type="Gene3D" id="3.40.50.300">
    <property type="entry name" value="P-loop containing nucleotide triphosphate hydrolases"/>
    <property type="match status" value="4"/>
</dbReference>
<dbReference type="PROSITE" id="PS51194">
    <property type="entry name" value="HELICASE_CTER"/>
    <property type="match status" value="1"/>
</dbReference>
<evidence type="ECO:0000256" key="11">
    <source>
        <dbReference type="ARBA" id="ARBA00022927"/>
    </source>
</evidence>
<dbReference type="PANTHER" id="PTHR30612">
    <property type="entry name" value="SECA INNER MEMBRANE COMPONENT OF SEC PROTEIN SECRETION SYSTEM"/>
    <property type="match status" value="1"/>
</dbReference>
<dbReference type="FunFam" id="3.40.50.300:FF:000429">
    <property type="entry name" value="Preprotein translocase subunit SecA"/>
    <property type="match status" value="1"/>
</dbReference>
<comment type="similarity">
    <text evidence="3 15 16">Belongs to the SecA family.</text>
</comment>
<evidence type="ECO:0000256" key="15">
    <source>
        <dbReference type="HAMAP-Rule" id="MF_01382"/>
    </source>
</evidence>
<evidence type="ECO:0000256" key="5">
    <source>
        <dbReference type="ARBA" id="ARBA00022475"/>
    </source>
</evidence>
<keyword evidence="17" id="KW-0175">Coiled coil</keyword>
<dbReference type="GO" id="GO:0005829">
    <property type="term" value="C:cytosol"/>
    <property type="evidence" value="ECO:0007669"/>
    <property type="project" value="TreeGrafter"/>
</dbReference>
<keyword evidence="6 15" id="KW-0963">Cytoplasm</keyword>
<dbReference type="InterPro" id="IPR000185">
    <property type="entry name" value="SecA"/>
</dbReference>
<dbReference type="InterPro" id="IPR001650">
    <property type="entry name" value="Helicase_C-like"/>
</dbReference>
<dbReference type="EC" id="7.4.2.8" evidence="15"/>
<name>A0AAW6TVG0_9BACT</name>
<evidence type="ECO:0000256" key="3">
    <source>
        <dbReference type="ARBA" id="ARBA00007650"/>
    </source>
</evidence>
<comment type="subunit">
    <text evidence="15">Monomer and homodimer. Part of the essential Sec protein translocation apparatus which comprises SecA, SecYEG and auxiliary proteins SecDF. Other proteins may also be involved.</text>
</comment>
<evidence type="ECO:0000256" key="14">
    <source>
        <dbReference type="ARBA" id="ARBA00023136"/>
    </source>
</evidence>